<evidence type="ECO:0008006" key="3">
    <source>
        <dbReference type="Google" id="ProtNLM"/>
    </source>
</evidence>
<evidence type="ECO:0000313" key="2">
    <source>
        <dbReference type="Proteomes" id="UP000253816"/>
    </source>
</evidence>
<accession>A0A369KKC9</accession>
<organism evidence="1 2">
    <name type="scientific">Candidatus Similichlamydia laticola</name>
    <dbReference type="NCBI Taxonomy" id="2170265"/>
    <lineage>
        <taxon>Bacteria</taxon>
        <taxon>Pseudomonadati</taxon>
        <taxon>Chlamydiota</taxon>
        <taxon>Chlamydiia</taxon>
        <taxon>Parachlamydiales</taxon>
        <taxon>Candidatus Parilichlamydiaceae</taxon>
        <taxon>Candidatus Similichlamydia</taxon>
    </lineage>
</organism>
<dbReference type="Proteomes" id="UP000253816">
    <property type="component" value="Unassembled WGS sequence"/>
</dbReference>
<proteinExistence type="predicted"/>
<keyword evidence="2" id="KW-1185">Reference proteome</keyword>
<dbReference type="EMBL" id="QQBG01000016">
    <property type="protein sequence ID" value="RDB31456.1"/>
    <property type="molecule type" value="Genomic_DNA"/>
</dbReference>
<gene>
    <name evidence="1" type="ORF">HAT2_00439</name>
</gene>
<dbReference type="OrthoDB" id="4331766at2"/>
<sequence>MGQYHPFCRWACRLSAGCISSGSRAIETFSRRLWSLVRPGGCFVLDHRQLCLEAVGFAIKKLFGPMSHKVVDEKAARLRSALYCSSCPHGLDLRMVQLLKRCAFAVEGPPLSSRKKQANRKFPPKRKYLLVSFHPHDRFLFEKIYPLLFETCEPYLCRPTVDPSLWDLDVETVRNRVRCSDFFMPLITSSYQNTPTQAIHIQFKTALELIPQKGPYWIFPLVMESDLFGDHLFISKCFTGLFLFEKNLDLKKLKKEFSSLIRMIFETRQVFR</sequence>
<evidence type="ECO:0000313" key="1">
    <source>
        <dbReference type="EMBL" id="RDB31456.1"/>
    </source>
</evidence>
<reference evidence="1 2" key="1">
    <citation type="submission" date="2018-07" db="EMBL/GenBank/DDBJ databases">
        <title>Comparative genomics of the Candidatus Parilichlamydiaceae reveals evidence of convergent evolution and genome reduction in the phylum Chlamydiae.</title>
        <authorList>
            <person name="Taylor-Brown A."/>
            <person name="Polkinghorne A."/>
        </authorList>
    </citation>
    <scope>NUCLEOTIDE SEQUENCE [LARGE SCALE GENOMIC DNA]</scope>
    <source>
        <strain evidence="1 2">Hat2</strain>
    </source>
</reference>
<dbReference type="AlphaFoldDB" id="A0A369KKC9"/>
<comment type="caution">
    <text evidence="1">The sequence shown here is derived from an EMBL/GenBank/DDBJ whole genome shotgun (WGS) entry which is preliminary data.</text>
</comment>
<protein>
    <recommendedName>
        <fullName evidence="3">TIR domain-containing protein</fullName>
    </recommendedName>
</protein>
<dbReference type="RefSeq" id="WP_114544385.1">
    <property type="nucleotide sequence ID" value="NZ_QQBG01000016.1"/>
</dbReference>
<name>A0A369KKC9_9BACT</name>